<name>A0A0R1YNN9_9LACO</name>
<dbReference type="EMBL" id="AZFZ01000060">
    <property type="protein sequence ID" value="KRM41398.1"/>
    <property type="molecule type" value="Genomic_DNA"/>
</dbReference>
<dbReference type="AlphaFoldDB" id="A0A0R1YNN9"/>
<comment type="caution">
    <text evidence="1">The sequence shown here is derived from an EMBL/GenBank/DDBJ whole genome shotgun (WGS) entry which is preliminary data.</text>
</comment>
<organism evidence="1 2">
    <name type="scientific">Lentilactobacillus parafarraginis DSM 18390 = JCM 14109</name>
    <dbReference type="NCBI Taxonomy" id="1423786"/>
    <lineage>
        <taxon>Bacteria</taxon>
        <taxon>Bacillati</taxon>
        <taxon>Bacillota</taxon>
        <taxon>Bacilli</taxon>
        <taxon>Lactobacillales</taxon>
        <taxon>Lactobacillaceae</taxon>
        <taxon>Lentilactobacillus</taxon>
    </lineage>
</organism>
<sequence>MSNLQGSLHGEIFSALRHVAMQRYKLLTGQSISSTEFDALVADLPASLKQGILSLAAEDVRRGHTRLITQRSDGSWRV</sequence>
<accession>A0A0R1YNN9</accession>
<gene>
    <name evidence="1" type="ORF">FD47_GL002453</name>
</gene>
<evidence type="ECO:0000313" key="1">
    <source>
        <dbReference type="EMBL" id="KRM41398.1"/>
    </source>
</evidence>
<protein>
    <submittedName>
        <fullName evidence="1">Uncharacterized protein</fullName>
    </submittedName>
</protein>
<evidence type="ECO:0000313" key="2">
    <source>
        <dbReference type="Proteomes" id="UP000051010"/>
    </source>
</evidence>
<proteinExistence type="predicted"/>
<reference evidence="1 2" key="1">
    <citation type="journal article" date="2015" name="Genome Announc.">
        <title>Expanding the biotechnology potential of lactobacilli through comparative genomics of 213 strains and associated genera.</title>
        <authorList>
            <person name="Sun Z."/>
            <person name="Harris H.M."/>
            <person name="McCann A."/>
            <person name="Guo C."/>
            <person name="Argimon S."/>
            <person name="Zhang W."/>
            <person name="Yang X."/>
            <person name="Jeffery I.B."/>
            <person name="Cooney J.C."/>
            <person name="Kagawa T.F."/>
            <person name="Liu W."/>
            <person name="Song Y."/>
            <person name="Salvetti E."/>
            <person name="Wrobel A."/>
            <person name="Rasinkangas P."/>
            <person name="Parkhill J."/>
            <person name="Rea M.C."/>
            <person name="O'Sullivan O."/>
            <person name="Ritari J."/>
            <person name="Douillard F.P."/>
            <person name="Paul Ross R."/>
            <person name="Yang R."/>
            <person name="Briner A.E."/>
            <person name="Felis G.E."/>
            <person name="de Vos W.M."/>
            <person name="Barrangou R."/>
            <person name="Klaenhammer T.R."/>
            <person name="Caufield P.W."/>
            <person name="Cui Y."/>
            <person name="Zhang H."/>
            <person name="O'Toole P.W."/>
        </authorList>
    </citation>
    <scope>NUCLEOTIDE SEQUENCE [LARGE SCALE GENOMIC DNA]</scope>
    <source>
        <strain evidence="1 2">DSM 18390</strain>
    </source>
</reference>
<dbReference type="Proteomes" id="UP000051010">
    <property type="component" value="Unassembled WGS sequence"/>
</dbReference>
<dbReference type="PATRIC" id="fig|1423786.4.peg.2570"/>